<dbReference type="InterPro" id="IPR036388">
    <property type="entry name" value="WH-like_DNA-bd_sf"/>
</dbReference>
<accession>A0A1I0YD45</accession>
<evidence type="ECO:0000256" key="2">
    <source>
        <dbReference type="ARBA" id="ARBA00023015"/>
    </source>
</evidence>
<keyword evidence="4" id="KW-0804">Transcription</keyword>
<dbReference type="PANTHER" id="PTHR43133:SF66">
    <property type="entry name" value="ECF RNA POLYMERASE SIGMA FACTOR SIGK"/>
    <property type="match status" value="1"/>
</dbReference>
<evidence type="ECO:0000313" key="8">
    <source>
        <dbReference type="EMBL" id="SFB11285.1"/>
    </source>
</evidence>
<evidence type="ECO:0000256" key="3">
    <source>
        <dbReference type="ARBA" id="ARBA00023082"/>
    </source>
</evidence>
<evidence type="ECO:0000259" key="6">
    <source>
        <dbReference type="Pfam" id="PF04542"/>
    </source>
</evidence>
<dbReference type="InterPro" id="IPR007627">
    <property type="entry name" value="RNA_pol_sigma70_r2"/>
</dbReference>
<dbReference type="GO" id="GO:0006352">
    <property type="term" value="P:DNA-templated transcription initiation"/>
    <property type="evidence" value="ECO:0007669"/>
    <property type="project" value="InterPro"/>
</dbReference>
<dbReference type="Proteomes" id="UP000199012">
    <property type="component" value="Unassembled WGS sequence"/>
</dbReference>
<proteinExistence type="inferred from homology"/>
<dbReference type="InterPro" id="IPR039425">
    <property type="entry name" value="RNA_pol_sigma-70-like"/>
</dbReference>
<evidence type="ECO:0000313" key="9">
    <source>
        <dbReference type="Proteomes" id="UP000199012"/>
    </source>
</evidence>
<comment type="similarity">
    <text evidence="1">Belongs to the sigma-70 factor family. ECF subfamily.</text>
</comment>
<evidence type="ECO:0000256" key="1">
    <source>
        <dbReference type="ARBA" id="ARBA00010641"/>
    </source>
</evidence>
<reference evidence="9" key="1">
    <citation type="submission" date="2016-10" db="EMBL/GenBank/DDBJ databases">
        <authorList>
            <person name="Varghese N."/>
            <person name="Submissions S."/>
        </authorList>
    </citation>
    <scope>NUCLEOTIDE SEQUENCE [LARGE SCALE GENOMIC DNA]</scope>
    <source>
        <strain evidence="9">CGMCC 4.6945</strain>
    </source>
</reference>
<evidence type="ECO:0000259" key="7">
    <source>
        <dbReference type="Pfam" id="PF08281"/>
    </source>
</evidence>
<dbReference type="EMBL" id="FOKA01000007">
    <property type="protein sequence ID" value="SFB11285.1"/>
    <property type="molecule type" value="Genomic_DNA"/>
</dbReference>
<dbReference type="Pfam" id="PF08281">
    <property type="entry name" value="Sigma70_r4_2"/>
    <property type="match status" value="1"/>
</dbReference>
<dbReference type="NCBIfam" id="TIGR02937">
    <property type="entry name" value="sigma70-ECF"/>
    <property type="match status" value="1"/>
</dbReference>
<keyword evidence="2" id="KW-0805">Transcription regulation</keyword>
<keyword evidence="9" id="KW-1185">Reference proteome</keyword>
<gene>
    <name evidence="8" type="ORF">SAMN05421867_10779</name>
</gene>
<evidence type="ECO:0000256" key="4">
    <source>
        <dbReference type="ARBA" id="ARBA00023163"/>
    </source>
</evidence>
<dbReference type="NCBIfam" id="NF007228">
    <property type="entry name" value="PRK09646.1"/>
    <property type="match status" value="1"/>
</dbReference>
<name>A0A1I0YD45_9CELL</name>
<dbReference type="GO" id="GO:0016987">
    <property type="term" value="F:sigma factor activity"/>
    <property type="evidence" value="ECO:0007669"/>
    <property type="project" value="UniProtKB-KW"/>
</dbReference>
<dbReference type="Pfam" id="PF04542">
    <property type="entry name" value="Sigma70_r2"/>
    <property type="match status" value="1"/>
</dbReference>
<dbReference type="CDD" id="cd06171">
    <property type="entry name" value="Sigma70_r4"/>
    <property type="match status" value="1"/>
</dbReference>
<dbReference type="InterPro" id="IPR014284">
    <property type="entry name" value="RNA_pol_sigma-70_dom"/>
</dbReference>
<feature type="domain" description="RNA polymerase sigma-70 region 2" evidence="6">
    <location>
        <begin position="109"/>
        <end position="176"/>
    </location>
</feature>
<feature type="region of interest" description="Disordered" evidence="5">
    <location>
        <begin position="1"/>
        <end position="84"/>
    </location>
</feature>
<dbReference type="SUPFAM" id="SSF88659">
    <property type="entry name" value="Sigma3 and sigma4 domains of RNA polymerase sigma factors"/>
    <property type="match status" value="1"/>
</dbReference>
<dbReference type="GO" id="GO:0003677">
    <property type="term" value="F:DNA binding"/>
    <property type="evidence" value="ECO:0007669"/>
    <property type="project" value="InterPro"/>
</dbReference>
<feature type="compositionally biased region" description="Basic residues" evidence="5">
    <location>
        <begin position="1"/>
        <end position="13"/>
    </location>
</feature>
<evidence type="ECO:0000256" key="5">
    <source>
        <dbReference type="SAM" id="MobiDB-lite"/>
    </source>
</evidence>
<feature type="compositionally biased region" description="Polar residues" evidence="5">
    <location>
        <begin position="73"/>
        <end position="84"/>
    </location>
</feature>
<dbReference type="InterPro" id="IPR013325">
    <property type="entry name" value="RNA_pol_sigma_r2"/>
</dbReference>
<feature type="domain" description="RNA polymerase sigma factor 70 region 4 type 2" evidence="7">
    <location>
        <begin position="210"/>
        <end position="260"/>
    </location>
</feature>
<protein>
    <submittedName>
        <fullName evidence="8">RNA polymerase sigma-70 factor, ECF subfamily</fullName>
    </submittedName>
</protein>
<dbReference type="InterPro" id="IPR013324">
    <property type="entry name" value="RNA_pol_sigma_r3/r4-like"/>
</dbReference>
<dbReference type="PANTHER" id="PTHR43133">
    <property type="entry name" value="RNA POLYMERASE ECF-TYPE SIGMA FACTO"/>
    <property type="match status" value="1"/>
</dbReference>
<keyword evidence="3" id="KW-0731">Sigma factor</keyword>
<dbReference type="SUPFAM" id="SSF88946">
    <property type="entry name" value="Sigma2 domain of RNA polymerase sigma factors"/>
    <property type="match status" value="1"/>
</dbReference>
<dbReference type="AlphaFoldDB" id="A0A1I0YD45"/>
<dbReference type="InterPro" id="IPR013249">
    <property type="entry name" value="RNA_pol_sigma70_r4_t2"/>
</dbReference>
<sequence>MGVTRARTRHRARALVGRSAGPHGPVHPRPAPRGASGGAPRGTTGLVAPAVRHPGAGPRRAGCTAGQGGGASATLSRVDATSQRTAGPRAADALLLACADGDQDAFARLYDEIGRSVYGTCLGVLRDPDHAAEVTQEVWLEVWRTAARFDPTLGSARTWTVTLAHRRAVDRVRATQAQRDRDQRVLDASGEVEVDVVVEEVEQGLEVEGVRRCLDALTPRQRGAIVLAYYGGRSYREVADELEVPLPTVKTRIRDGLLRLRDCLEVDR</sequence>
<dbReference type="STRING" id="988821.SAMN05421867_10779"/>
<dbReference type="Gene3D" id="1.10.10.10">
    <property type="entry name" value="Winged helix-like DNA-binding domain superfamily/Winged helix DNA-binding domain"/>
    <property type="match status" value="1"/>
</dbReference>
<dbReference type="Gene3D" id="1.10.1740.10">
    <property type="match status" value="1"/>
</dbReference>
<organism evidence="8 9">
    <name type="scientific">Cellulomonas marina</name>
    <dbReference type="NCBI Taxonomy" id="988821"/>
    <lineage>
        <taxon>Bacteria</taxon>
        <taxon>Bacillati</taxon>
        <taxon>Actinomycetota</taxon>
        <taxon>Actinomycetes</taxon>
        <taxon>Micrococcales</taxon>
        <taxon>Cellulomonadaceae</taxon>
        <taxon>Cellulomonas</taxon>
    </lineage>
</organism>